<dbReference type="Pfam" id="PF08323">
    <property type="entry name" value="Glyco_transf_5"/>
    <property type="match status" value="1"/>
</dbReference>
<keyword evidence="6" id="KW-0808">Transferase</keyword>
<evidence type="ECO:0000256" key="9">
    <source>
        <dbReference type="SAM" id="MobiDB-lite"/>
    </source>
</evidence>
<dbReference type="GO" id="GO:0004373">
    <property type="term" value="F:alpha-1,4-glucan glucosyltransferase (UDP-glucose donor) activity"/>
    <property type="evidence" value="ECO:0007669"/>
    <property type="project" value="InterPro"/>
</dbReference>
<accession>A0AAW1RG52</accession>
<evidence type="ECO:0000256" key="6">
    <source>
        <dbReference type="ARBA" id="ARBA00022679"/>
    </source>
</evidence>
<keyword evidence="12" id="KW-1185">Reference proteome</keyword>
<evidence type="ECO:0000313" key="12">
    <source>
        <dbReference type="Proteomes" id="UP001445335"/>
    </source>
</evidence>
<dbReference type="SMART" id="SM01066">
    <property type="entry name" value="CBM_25"/>
    <property type="match status" value="3"/>
</dbReference>
<proteinExistence type="inferred from homology"/>
<evidence type="ECO:0000256" key="7">
    <source>
        <dbReference type="ARBA" id="ARBA00022922"/>
    </source>
</evidence>
<evidence type="ECO:0000256" key="2">
    <source>
        <dbReference type="ARBA" id="ARBA00004727"/>
    </source>
</evidence>
<comment type="caution">
    <text evidence="11">The sequence shown here is derived from an EMBL/GenBank/DDBJ whole genome shotgun (WGS) entry which is preliminary data.</text>
</comment>
<reference evidence="11 12" key="1">
    <citation type="journal article" date="2024" name="Nat. Commun.">
        <title>Phylogenomics reveals the evolutionary origins of lichenization in chlorophyte algae.</title>
        <authorList>
            <person name="Puginier C."/>
            <person name="Libourel C."/>
            <person name="Otte J."/>
            <person name="Skaloud P."/>
            <person name="Haon M."/>
            <person name="Grisel S."/>
            <person name="Petersen M."/>
            <person name="Berrin J.G."/>
            <person name="Delaux P.M."/>
            <person name="Dal Grande F."/>
            <person name="Keller J."/>
        </authorList>
    </citation>
    <scope>NUCLEOTIDE SEQUENCE [LARGE SCALE GENOMIC DNA]</scope>
    <source>
        <strain evidence="11 12">SAG 245.80</strain>
    </source>
</reference>
<dbReference type="GO" id="GO:0009011">
    <property type="term" value="F:alpha-1,4-glucan glucosyltransferase (ADP-glucose donor) activity"/>
    <property type="evidence" value="ECO:0007669"/>
    <property type="project" value="UniProtKB-EC"/>
</dbReference>
<feature type="coiled-coil region" evidence="8">
    <location>
        <begin position="147"/>
        <end position="174"/>
    </location>
</feature>
<dbReference type="Pfam" id="PF13692">
    <property type="entry name" value="Glyco_trans_1_4"/>
    <property type="match status" value="1"/>
</dbReference>
<organism evidence="11 12">
    <name type="scientific">Elliptochloris bilobata</name>
    <dbReference type="NCBI Taxonomy" id="381761"/>
    <lineage>
        <taxon>Eukaryota</taxon>
        <taxon>Viridiplantae</taxon>
        <taxon>Chlorophyta</taxon>
        <taxon>core chlorophytes</taxon>
        <taxon>Trebouxiophyceae</taxon>
        <taxon>Trebouxiophyceae incertae sedis</taxon>
        <taxon>Elliptochloris clade</taxon>
        <taxon>Elliptochloris</taxon>
    </lineage>
</organism>
<dbReference type="CDD" id="cd03791">
    <property type="entry name" value="GT5_Glycogen_synthase_DULL1-like"/>
    <property type="match status" value="1"/>
</dbReference>
<name>A0AAW1RG52_9CHLO</name>
<evidence type="ECO:0000259" key="10">
    <source>
        <dbReference type="SMART" id="SM01066"/>
    </source>
</evidence>
<dbReference type="EC" id="2.4.1.21" evidence="4"/>
<dbReference type="EMBL" id="JALJOU010000040">
    <property type="protein sequence ID" value="KAK9832645.1"/>
    <property type="molecule type" value="Genomic_DNA"/>
</dbReference>
<dbReference type="InterPro" id="IPR011835">
    <property type="entry name" value="GS/SS"/>
</dbReference>
<comment type="similarity">
    <text evidence="3">Belongs to the glycosyltransferase 1 family. Bacterial/plant glycogen synthase subfamily.</text>
</comment>
<evidence type="ECO:0000256" key="4">
    <source>
        <dbReference type="ARBA" id="ARBA00012588"/>
    </source>
</evidence>
<evidence type="ECO:0000256" key="5">
    <source>
        <dbReference type="ARBA" id="ARBA00022676"/>
    </source>
</evidence>
<keyword evidence="7" id="KW-0750">Starch biosynthesis</keyword>
<dbReference type="PANTHER" id="PTHR46083:SF5">
    <property type="entry name" value="STARCH SYNTHASE 3, CHLOROPLASTIC_AMYLOPLASTIC"/>
    <property type="match status" value="1"/>
</dbReference>
<feature type="compositionally biased region" description="Polar residues" evidence="9">
    <location>
        <begin position="1"/>
        <end position="10"/>
    </location>
</feature>
<evidence type="ECO:0000256" key="3">
    <source>
        <dbReference type="ARBA" id="ARBA00010281"/>
    </source>
</evidence>
<dbReference type="PANTHER" id="PTHR46083">
    <property type="match status" value="1"/>
</dbReference>
<dbReference type="InterPro" id="IPR005085">
    <property type="entry name" value="CBM25"/>
</dbReference>
<dbReference type="Proteomes" id="UP001445335">
    <property type="component" value="Unassembled WGS sequence"/>
</dbReference>
<feature type="region of interest" description="Disordered" evidence="9">
    <location>
        <begin position="1"/>
        <end position="62"/>
    </location>
</feature>
<keyword evidence="5" id="KW-0328">Glycosyltransferase</keyword>
<evidence type="ECO:0000256" key="1">
    <source>
        <dbReference type="ARBA" id="ARBA00001478"/>
    </source>
</evidence>
<dbReference type="GO" id="GO:0019252">
    <property type="term" value="P:starch biosynthetic process"/>
    <property type="evidence" value="ECO:0007669"/>
    <property type="project" value="UniProtKB-KW"/>
</dbReference>
<feature type="domain" description="Carbohydrate binding module family 25" evidence="10">
    <location>
        <begin position="607"/>
        <end position="699"/>
    </location>
</feature>
<dbReference type="InterPro" id="IPR013534">
    <property type="entry name" value="Starch_synth_cat_dom"/>
</dbReference>
<feature type="domain" description="Carbohydrate binding module family 25" evidence="10">
    <location>
        <begin position="444"/>
        <end position="540"/>
    </location>
</feature>
<dbReference type="HAMAP" id="MF_00484">
    <property type="entry name" value="Glycogen_synth"/>
    <property type="match status" value="1"/>
</dbReference>
<dbReference type="Gene3D" id="3.40.50.2000">
    <property type="entry name" value="Glycogen Phosphorylase B"/>
    <property type="match status" value="2"/>
</dbReference>
<feature type="domain" description="Carbohydrate binding module family 25" evidence="10">
    <location>
        <begin position="258"/>
        <end position="344"/>
    </location>
</feature>
<evidence type="ECO:0000313" key="11">
    <source>
        <dbReference type="EMBL" id="KAK9832645.1"/>
    </source>
</evidence>
<dbReference type="AlphaFoldDB" id="A0AAW1RG52"/>
<feature type="compositionally biased region" description="Gly residues" evidence="9">
    <location>
        <begin position="42"/>
        <end position="54"/>
    </location>
</feature>
<comment type="catalytic activity">
    <reaction evidence="1">
        <text>[(1-&gt;4)-alpha-D-glucosyl](n) + ADP-alpha-D-glucose = [(1-&gt;4)-alpha-D-glucosyl](n+1) + ADP + H(+)</text>
        <dbReference type="Rhea" id="RHEA:18189"/>
        <dbReference type="Rhea" id="RHEA-COMP:9584"/>
        <dbReference type="Rhea" id="RHEA-COMP:9587"/>
        <dbReference type="ChEBI" id="CHEBI:15378"/>
        <dbReference type="ChEBI" id="CHEBI:15444"/>
        <dbReference type="ChEBI" id="CHEBI:57498"/>
        <dbReference type="ChEBI" id="CHEBI:456216"/>
        <dbReference type="EC" id="2.4.1.21"/>
    </reaction>
</comment>
<gene>
    <name evidence="11" type="ORF">WJX81_006656</name>
</gene>
<sequence length="1149" mass="124077">MPPPHAQQSRKPSDADSAVATPGESSGNGASAPPRERRRGGRGFGTAAGNGNGGSDPRAAAAAKISAARRLARKLSEEKSAAVAAARQAAEVTMDEGEVGRLRASVEAASAEAAREAAAADAAARAARKGDLAAATLVENEALQALVVEVAANKAEARGRVAALKEKYSELLARMGQTVPEEVVLAAAVDHADATADAATDGRDRKDEIVQVMTALAVAREALAREGQLEARLTSLAQAASQSGSRIFTLPEEGAPVGGTATLYYNAAAGPLQRNAQALKLKAGLNAWAEMLHMELAPVEELPGWWATDLDLGEDVFRVDFVVADPGSDMTDNNGGANFPLRLLGAPTEAEVAERRQAAVEAAERERLAVIESKELALWDEQMAAAEASTAGARRRYRRMREEEMRREAEASVAAQRGPELAALRTEPGRQGVFAWAGGPPTAGESAVLAYNKAPGPLRYAADLVVHLGYDAWHQNEKLVLPLQQLPADEAEVYRLGPGDWWAAAVGVPPTAAALDWVLSDGAQTMWDNNNRQDFHTAVAGALSGAEYVERLYQAMAAEAADELAASEQRAAKRALRKAELKARAARKRRDLQRQVLYTLPVTPRAGEEVTVFYDPDATVLRGRPETWVRGCWNRWAHAQCFLPQRMRPVLPGGIGFHRASLQVPKDVWMMDMVFSDTGDARGGFYDSNNGLDYHVPVVGGTGSPLPLRVVHVSVEMAPIAKVGGMGDVVTALARAVQEEGHHVQVMLPKYDCLNYDEVRGLRLAGDFFFANVQVKVWEGEVEGLATVFLEPNNGNFWVGCIYGRADDARRFGFFCGAALEYLRHHAPAKPDIVHCHDWATAPVAFGNPEAAPVFTIHNLNYGADLIGRAMAASAVATTVSPTYAAEVSGHPAIAPHMSKFFGIRNGIDHDIWDPTEDRFLPRNYGVEDASEGKAAAKAELRRRMSLGAADVPVVAVVTRLTHQKGIHLIKHAAWRTLERGAQFVLLGSAPDPKVQADFNVLAGELARAYPDRARLWFAYDEPLSHLIYACADMLLVPSMFEPCGLTQMIAMRFGAVPVVRRTGGLNDTVFDVDHDGERAAAAAFPTNGFSFEGTDAAGLDYALNRALTAWYNDRTAWTALVRRIMEQDWSWSEPALDYIELYYRALKR</sequence>
<evidence type="ECO:0000256" key="8">
    <source>
        <dbReference type="SAM" id="Coils"/>
    </source>
</evidence>
<keyword evidence="8" id="KW-0175">Coiled coil</keyword>
<comment type="pathway">
    <text evidence="2">Glycan biosynthesis; starch biosynthesis.</text>
</comment>
<dbReference type="SUPFAM" id="SSF53756">
    <property type="entry name" value="UDP-Glycosyltransferase/glycogen phosphorylase"/>
    <property type="match status" value="1"/>
</dbReference>
<protein>
    <recommendedName>
        <fullName evidence="4">starch synthase</fullName>
        <ecNumber evidence="4">2.4.1.21</ecNumber>
    </recommendedName>
</protein>
<dbReference type="GO" id="GO:2001070">
    <property type="term" value="F:starch binding"/>
    <property type="evidence" value="ECO:0007669"/>
    <property type="project" value="InterPro"/>
</dbReference>